<evidence type="ECO:0000313" key="1">
    <source>
        <dbReference type="EMBL" id="JAP96586.1"/>
    </source>
</evidence>
<gene>
    <name evidence="1" type="ORF">TPC1_10026</name>
</gene>
<proteinExistence type="predicted"/>
<accession>A0A146KMP4</accession>
<protein>
    <submittedName>
        <fullName evidence="1">Uncharacterized protein</fullName>
    </submittedName>
</protein>
<sequence length="611" mass="69701">MAAMFWNMIYGQNGNDSKDIQQFVQSEDIESLLKHDRIKQEIQNGSSSVTQFLAKPNSIIKMIDYLYDADDEPVKRQLNTTVNDIFMSENSIILEAIANNPDYILKVFQVLLPYNDEHLRKSNTDELQVLPPESRRVPQICAENFCRLVFTLIKNQSRFTKVLNCIKSHLEVMTWFAFGIQSAPVTETLHYVFKIDKNPDTLELQTQILIKSQFIEQLYSRFQAGGIFEELVHVAFVFQSFLTTEVKADVKRLIMTHLPQIAENTLTPTAAPYIVRNMYTIAAVTLKQAVKMGILAETEDDASFYANVLQMIMSVLVPKFQGYLSLEMEDGAVNPNNLYIVHTCTVIAEILKIQEATSEFIKEKEQLLLNQSYRPEGAIAYLTSFYKANATDYPLPFVVGFTFIFQDVYSHLYDTTKFKFDQTFTRQVTQIHQSPTKQTQIIHLFGPNKELCTGTVEHIISILAEGKIFQLLIDQAYQNPECGILHCDLLNILYIIAEYIPFQMPFTEQILNEELFEKLKAGVLGCSDFKSHASMEKIVVNGNQVKGIDQRAMLAPQMNSIKQRIEFQTKRVSLDALTNQIVKRAAIKGIAITPTVQFLAECFEIKEALGM</sequence>
<name>A0A146KMP4_9EUKA</name>
<dbReference type="EMBL" id="GDID01000020">
    <property type="protein sequence ID" value="JAP96586.1"/>
    <property type="molecule type" value="Transcribed_RNA"/>
</dbReference>
<dbReference type="AlphaFoldDB" id="A0A146KMP4"/>
<reference evidence="1" key="1">
    <citation type="submission" date="2015-07" db="EMBL/GenBank/DDBJ databases">
        <title>Adaptation to a free-living lifestyle via gene acquisitions in the diplomonad Trepomonas sp. PC1.</title>
        <authorList>
            <person name="Xu F."/>
            <person name="Jerlstrom-Hultqvist J."/>
            <person name="Kolisko M."/>
            <person name="Simpson A.G.B."/>
            <person name="Roger A.J."/>
            <person name="Svard S.G."/>
            <person name="Andersson J.O."/>
        </authorList>
    </citation>
    <scope>NUCLEOTIDE SEQUENCE</scope>
    <source>
        <strain evidence="1">PC1</strain>
    </source>
</reference>
<organism evidence="1">
    <name type="scientific">Trepomonas sp. PC1</name>
    <dbReference type="NCBI Taxonomy" id="1076344"/>
    <lineage>
        <taxon>Eukaryota</taxon>
        <taxon>Metamonada</taxon>
        <taxon>Diplomonadida</taxon>
        <taxon>Hexamitidae</taxon>
        <taxon>Hexamitinae</taxon>
        <taxon>Trepomonas</taxon>
    </lineage>
</organism>